<evidence type="ECO:0000259" key="1">
    <source>
        <dbReference type="PROSITE" id="PS51462"/>
    </source>
</evidence>
<dbReference type="Proteomes" id="UP000555756">
    <property type="component" value="Unassembled WGS sequence"/>
</dbReference>
<dbReference type="InterPro" id="IPR015797">
    <property type="entry name" value="NUDIX_hydrolase-like_dom_sf"/>
</dbReference>
<reference evidence="2 3" key="1">
    <citation type="submission" date="2020-04" db="EMBL/GenBank/DDBJ databases">
        <title>Description of novel Gluconacetobacter.</title>
        <authorList>
            <person name="Sombolestani A."/>
        </authorList>
    </citation>
    <scope>NUCLEOTIDE SEQUENCE [LARGE SCALE GENOMIC DNA]</scope>
    <source>
        <strain evidence="2 3">LMG 21311</strain>
    </source>
</reference>
<gene>
    <name evidence="2" type="ORF">HLH34_06740</name>
</gene>
<sequence length="235" mass="26460">MPPEPIPAHWPSIPVLPGLTVETVRGMPALPPDIDRLIDAIWQARLAQPPRLFNGRVFSADRIQADRIIGYWSEYRRVFAQMTHPELFGVLRLQPLAVNGVLHTPDGIVMGRREAASTYLAGYWHTPPAGSVESRQGEDDVDLAREVLAEAEEELGLPPALLTVHRPFRAVRHPRTHVVDIGIRLITDLPFTDIRRHWKQAGNGEYDTLAVVPHHQEAEWTARADVLPSTRLFLM</sequence>
<dbReference type="PROSITE" id="PS51462">
    <property type="entry name" value="NUDIX"/>
    <property type="match status" value="1"/>
</dbReference>
<organism evidence="2 3">
    <name type="scientific">Gluconacetobacter azotocaptans</name>
    <dbReference type="NCBI Taxonomy" id="142834"/>
    <lineage>
        <taxon>Bacteria</taxon>
        <taxon>Pseudomonadati</taxon>
        <taxon>Pseudomonadota</taxon>
        <taxon>Alphaproteobacteria</taxon>
        <taxon>Acetobacterales</taxon>
        <taxon>Acetobacteraceae</taxon>
        <taxon>Gluconacetobacter</taxon>
    </lineage>
</organism>
<dbReference type="InterPro" id="IPR000086">
    <property type="entry name" value="NUDIX_hydrolase_dom"/>
</dbReference>
<feature type="domain" description="Nudix hydrolase" evidence="1">
    <location>
        <begin position="93"/>
        <end position="235"/>
    </location>
</feature>
<dbReference type="GO" id="GO:0016787">
    <property type="term" value="F:hydrolase activity"/>
    <property type="evidence" value="ECO:0007669"/>
    <property type="project" value="UniProtKB-KW"/>
</dbReference>
<protein>
    <submittedName>
        <fullName evidence="2">NUDIX hydrolase</fullName>
    </submittedName>
</protein>
<comment type="caution">
    <text evidence="2">The sequence shown here is derived from an EMBL/GenBank/DDBJ whole genome shotgun (WGS) entry which is preliminary data.</text>
</comment>
<dbReference type="Gene3D" id="3.90.79.10">
    <property type="entry name" value="Nucleoside Triphosphate Pyrophosphohydrolase"/>
    <property type="match status" value="1"/>
</dbReference>
<accession>A0A7W4PDF8</accession>
<dbReference type="EMBL" id="JABEQF010000004">
    <property type="protein sequence ID" value="MBB2189660.1"/>
    <property type="molecule type" value="Genomic_DNA"/>
</dbReference>
<name>A0A7W4PDF8_9PROT</name>
<evidence type="ECO:0000313" key="3">
    <source>
        <dbReference type="Proteomes" id="UP000555756"/>
    </source>
</evidence>
<proteinExistence type="predicted"/>
<dbReference type="AlphaFoldDB" id="A0A7W4PDF8"/>
<keyword evidence="2" id="KW-0378">Hydrolase</keyword>
<keyword evidence="3" id="KW-1185">Reference proteome</keyword>
<evidence type="ECO:0000313" key="2">
    <source>
        <dbReference type="EMBL" id="MBB2189660.1"/>
    </source>
</evidence>
<dbReference type="RefSeq" id="WP_183118831.1">
    <property type="nucleotide sequence ID" value="NZ_JABEQF010000004.1"/>
</dbReference>
<dbReference type="SUPFAM" id="SSF55811">
    <property type="entry name" value="Nudix"/>
    <property type="match status" value="1"/>
</dbReference>